<evidence type="ECO:0000256" key="10">
    <source>
        <dbReference type="ARBA" id="ARBA00023303"/>
    </source>
</evidence>
<keyword evidence="10 11" id="KW-0407">Ion channel</keyword>
<evidence type="ECO:0000256" key="12">
    <source>
        <dbReference type="SAM" id="MobiDB-lite"/>
    </source>
</evidence>
<feature type="transmembrane region" description="Helical" evidence="13">
    <location>
        <begin position="21"/>
        <end position="39"/>
    </location>
</feature>
<dbReference type="GO" id="GO:0016020">
    <property type="term" value="C:membrane"/>
    <property type="evidence" value="ECO:0007669"/>
    <property type="project" value="UniProtKB-SubCell"/>
</dbReference>
<organism evidence="14 15">
    <name type="scientific">Anolis carolinensis</name>
    <name type="common">Green anole</name>
    <name type="synonym">American chameleon</name>
    <dbReference type="NCBI Taxonomy" id="28377"/>
    <lineage>
        <taxon>Eukaryota</taxon>
        <taxon>Metazoa</taxon>
        <taxon>Chordata</taxon>
        <taxon>Craniata</taxon>
        <taxon>Vertebrata</taxon>
        <taxon>Euteleostomi</taxon>
        <taxon>Lepidosauria</taxon>
        <taxon>Squamata</taxon>
        <taxon>Bifurcata</taxon>
        <taxon>Unidentata</taxon>
        <taxon>Episquamata</taxon>
        <taxon>Toxicofera</taxon>
        <taxon>Iguania</taxon>
        <taxon>Dactyloidae</taxon>
        <taxon>Anolis</taxon>
    </lineage>
</organism>
<feature type="transmembrane region" description="Helical" evidence="13">
    <location>
        <begin position="51"/>
        <end position="70"/>
    </location>
</feature>
<evidence type="ECO:0000256" key="13">
    <source>
        <dbReference type="SAM" id="Phobius"/>
    </source>
</evidence>
<keyword evidence="5 13" id="KW-1133">Transmembrane helix</keyword>
<evidence type="ECO:0000313" key="14">
    <source>
        <dbReference type="Ensembl" id="ENSACAP00000025749.1"/>
    </source>
</evidence>
<proteinExistence type="inferred from homology"/>
<evidence type="ECO:0000256" key="4">
    <source>
        <dbReference type="ARBA" id="ARBA00022692"/>
    </source>
</evidence>
<keyword evidence="15" id="KW-1185">Reference proteome</keyword>
<name>A0A803SS09_ANOCA</name>
<dbReference type="PANTHER" id="PTHR11690">
    <property type="entry name" value="AMILORIDE-SENSITIVE SODIUM CHANNEL-RELATED"/>
    <property type="match status" value="1"/>
</dbReference>
<dbReference type="Pfam" id="PF00858">
    <property type="entry name" value="ASC"/>
    <property type="match status" value="1"/>
</dbReference>
<keyword evidence="3 11" id="KW-0894">Sodium channel</keyword>
<comment type="subcellular location">
    <subcellularLocation>
        <location evidence="1">Membrane</location>
        <topology evidence="1">Multi-pass membrane protein</topology>
    </subcellularLocation>
</comment>
<evidence type="ECO:0000256" key="11">
    <source>
        <dbReference type="RuleBase" id="RU000679"/>
    </source>
</evidence>
<evidence type="ECO:0000256" key="7">
    <source>
        <dbReference type="ARBA" id="ARBA00023065"/>
    </source>
</evidence>
<accession>A0A803SS09</accession>
<reference evidence="14" key="3">
    <citation type="submission" date="2025-09" db="UniProtKB">
        <authorList>
            <consortium name="Ensembl"/>
        </authorList>
    </citation>
    <scope>IDENTIFICATION</scope>
</reference>
<evidence type="ECO:0000256" key="8">
    <source>
        <dbReference type="ARBA" id="ARBA00023136"/>
    </source>
</evidence>
<keyword evidence="9 11" id="KW-0739">Sodium transport</keyword>
<evidence type="ECO:0000313" key="15">
    <source>
        <dbReference type="Proteomes" id="UP000001646"/>
    </source>
</evidence>
<dbReference type="Proteomes" id="UP000001646">
    <property type="component" value="Unplaced"/>
</dbReference>
<dbReference type="PANTHER" id="PTHR11690:SF228">
    <property type="entry name" value="ACID-SENSING ION CHANNEL 3"/>
    <property type="match status" value="1"/>
</dbReference>
<evidence type="ECO:0000256" key="9">
    <source>
        <dbReference type="ARBA" id="ARBA00023201"/>
    </source>
</evidence>
<protein>
    <recommendedName>
        <fullName evidence="16">Acid sensing ion channel subunit 3</fullName>
    </recommendedName>
</protein>
<evidence type="ECO:0000256" key="2">
    <source>
        <dbReference type="ARBA" id="ARBA00022448"/>
    </source>
</evidence>
<dbReference type="GeneTree" id="ENSGT00940000162081"/>
<keyword evidence="7 11" id="KW-0406">Ion transport</keyword>
<dbReference type="InParanoid" id="A0A803SS09"/>
<feature type="compositionally biased region" description="Polar residues" evidence="12">
    <location>
        <begin position="188"/>
        <end position="204"/>
    </location>
</feature>
<dbReference type="InterPro" id="IPR001873">
    <property type="entry name" value="ENaC"/>
</dbReference>
<keyword evidence="4 11" id="KW-0812">Transmembrane</keyword>
<dbReference type="PRINTS" id="PR01078">
    <property type="entry name" value="AMINACHANNEL"/>
</dbReference>
<keyword evidence="6" id="KW-0915">Sodium</keyword>
<dbReference type="AlphaFoldDB" id="A0A803SS09"/>
<evidence type="ECO:0000256" key="3">
    <source>
        <dbReference type="ARBA" id="ARBA00022461"/>
    </source>
</evidence>
<evidence type="ECO:0000256" key="6">
    <source>
        <dbReference type="ARBA" id="ARBA00023053"/>
    </source>
</evidence>
<reference evidence="14" key="1">
    <citation type="submission" date="2009-12" db="EMBL/GenBank/DDBJ databases">
        <title>The Genome Sequence of Anolis carolinensis (Green Anole Lizard).</title>
        <authorList>
            <consortium name="The Genome Sequencing Platform"/>
            <person name="Di Palma F."/>
            <person name="Alfoldi J."/>
            <person name="Heiman D."/>
            <person name="Young S."/>
            <person name="Grabherr M."/>
            <person name="Johnson J."/>
            <person name="Lander E.S."/>
            <person name="Lindblad-Toh K."/>
        </authorList>
    </citation>
    <scope>NUCLEOTIDE SEQUENCE [LARGE SCALE GENOMIC DNA]</scope>
    <source>
        <strain evidence="14">JBL SC #1</strain>
    </source>
</reference>
<comment type="similarity">
    <text evidence="11">Belongs to the amiloride-sensitive sodium channel (TC 1.A.6) family.</text>
</comment>
<evidence type="ECO:0008006" key="16">
    <source>
        <dbReference type="Google" id="ProtNLM"/>
    </source>
</evidence>
<sequence length="248" mass="27271">MAHGFNFLIKVKEEEEEEKSSCRIFLAAFAGGCTLHGLSHVFLPGPLTPRRLAWAGAVLAALGAFLFQAAERVRYFRGYPRVTTLDEAEGRALLFPAVSLCNFNRARRSRLTPDDLRWVGPPLLGVEPPDFPRYLQALGWEGPPALGPFFPSTRFDMQAFVGRTGHRMEDMLLGCRFGGRECGPANFTSVSPPQHTPRLSSAETPSPGMFGHTVQVSRTWLMALWSAVRPIALDQGHSAPEGLSCSVF</sequence>
<dbReference type="GO" id="GO:0005272">
    <property type="term" value="F:sodium channel activity"/>
    <property type="evidence" value="ECO:0007669"/>
    <property type="project" value="UniProtKB-KW"/>
</dbReference>
<evidence type="ECO:0000256" key="1">
    <source>
        <dbReference type="ARBA" id="ARBA00004141"/>
    </source>
</evidence>
<reference evidence="14" key="2">
    <citation type="submission" date="2025-08" db="UniProtKB">
        <authorList>
            <consortium name="Ensembl"/>
        </authorList>
    </citation>
    <scope>IDENTIFICATION</scope>
</reference>
<dbReference type="Ensembl" id="ENSACAT00000042348.1">
    <property type="protein sequence ID" value="ENSACAP00000025749.1"/>
    <property type="gene ID" value="ENSACAG00000041463.1"/>
</dbReference>
<keyword evidence="2 11" id="KW-0813">Transport</keyword>
<evidence type="ECO:0000256" key="5">
    <source>
        <dbReference type="ARBA" id="ARBA00022989"/>
    </source>
</evidence>
<feature type="region of interest" description="Disordered" evidence="12">
    <location>
        <begin position="188"/>
        <end position="208"/>
    </location>
</feature>
<keyword evidence="8 13" id="KW-0472">Membrane</keyword>
<dbReference type="Gene3D" id="1.10.3590.10">
    <property type="entry name" value="acid-sensing ion channel 1 domain"/>
    <property type="match status" value="1"/>
</dbReference>